<sequence length="487" mass="54969">MALIHLLPVATLTNLFLFFAVYWAIWIIYSRTLHPLARVPGPLWPAAVLHKKYGPLVRISPTEVVSCDPAAIPLVYPTQNALPKSEWYIPFRPLGLSEHADLFTETDEQKHNKHRRIVQPAYQMGNVLKNEAAIDQATTLLVERLRELIAKKEDVNLGHWIELYAYDVIGSVLFGRAYGFLESGTNVGSFIGSVDSAVPVLQLIAVTPSYMRGIIMLIAMCIPGMLKRLQAIQATTEEAKRQTELRMQRSAEENGNHHDIMSQLLRIVQDKGFKENFTHREVTLDAWVGIMAGSDSTAANMRAVLYYLMKNPRCMSAAVQEITQQEHLLSKPITYTESTNHLPYMSACIKEAQRLYSSIGISMPRVAPAPGIVLSNHYIPQGYVVGVNPHNAHVDTKLFGDDAKEFRPERWLESQARSFEMEKGMAFWGAGTRTCIGKNVALAEIHKLLPELLRQFDMRMAHDEPWKTRNAGFIKQSNVIVKLKERI</sequence>
<dbReference type="PROSITE" id="PS00086">
    <property type="entry name" value="CYTOCHROME_P450"/>
    <property type="match status" value="1"/>
</dbReference>
<dbReference type="GO" id="GO:0020037">
    <property type="term" value="F:heme binding"/>
    <property type="evidence" value="ECO:0007669"/>
    <property type="project" value="InterPro"/>
</dbReference>
<dbReference type="Gene3D" id="1.10.630.10">
    <property type="entry name" value="Cytochrome P450"/>
    <property type="match status" value="1"/>
</dbReference>
<dbReference type="GO" id="GO:0005506">
    <property type="term" value="F:iron ion binding"/>
    <property type="evidence" value="ECO:0007669"/>
    <property type="project" value="InterPro"/>
</dbReference>
<comment type="similarity">
    <text evidence="5">Belongs to the cytochrome P450 family.</text>
</comment>
<evidence type="ECO:0000256" key="1">
    <source>
        <dbReference type="ARBA" id="ARBA00001971"/>
    </source>
</evidence>
<keyword evidence="8" id="KW-1185">Reference proteome</keyword>
<gene>
    <name evidence="7" type="ORF">SETTUDRAFT_85827</name>
</gene>
<dbReference type="STRING" id="671987.R0J5Y4"/>
<dbReference type="HOGENOM" id="CLU_001570_14_0_1"/>
<keyword evidence="6" id="KW-0472">Membrane</keyword>
<dbReference type="GO" id="GO:0004497">
    <property type="term" value="F:monooxygenase activity"/>
    <property type="evidence" value="ECO:0007669"/>
    <property type="project" value="UniProtKB-KW"/>
</dbReference>
<keyword evidence="5" id="KW-0503">Monooxygenase</keyword>
<dbReference type="SUPFAM" id="SSF48264">
    <property type="entry name" value="Cytochrome P450"/>
    <property type="match status" value="1"/>
</dbReference>
<dbReference type="PRINTS" id="PR00385">
    <property type="entry name" value="P450"/>
</dbReference>
<reference evidence="7 8" key="2">
    <citation type="journal article" date="2013" name="PLoS Genet.">
        <title>Comparative genome structure, secondary metabolite, and effector coding capacity across Cochliobolus pathogens.</title>
        <authorList>
            <person name="Condon B.J."/>
            <person name="Leng Y."/>
            <person name="Wu D."/>
            <person name="Bushley K.E."/>
            <person name="Ohm R.A."/>
            <person name="Otillar R."/>
            <person name="Martin J."/>
            <person name="Schackwitz W."/>
            <person name="Grimwood J."/>
            <person name="MohdZainudin N."/>
            <person name="Xue C."/>
            <person name="Wang R."/>
            <person name="Manning V.A."/>
            <person name="Dhillon B."/>
            <person name="Tu Z.J."/>
            <person name="Steffenson B.J."/>
            <person name="Salamov A."/>
            <person name="Sun H."/>
            <person name="Lowry S."/>
            <person name="LaButti K."/>
            <person name="Han J."/>
            <person name="Copeland A."/>
            <person name="Lindquist E."/>
            <person name="Barry K."/>
            <person name="Schmutz J."/>
            <person name="Baker S.E."/>
            <person name="Ciuffetti L.M."/>
            <person name="Grigoriev I.V."/>
            <person name="Zhong S."/>
            <person name="Turgeon B.G."/>
        </authorList>
    </citation>
    <scope>NUCLEOTIDE SEQUENCE [LARGE SCALE GENOMIC DNA]</scope>
    <source>
        <strain evidence="8">28A</strain>
    </source>
</reference>
<dbReference type="InterPro" id="IPR036396">
    <property type="entry name" value="Cyt_P450_sf"/>
</dbReference>
<protein>
    <recommendedName>
        <fullName evidence="9">Cytochrome P450</fullName>
    </recommendedName>
</protein>
<dbReference type="PRINTS" id="PR00463">
    <property type="entry name" value="EP450I"/>
</dbReference>
<organism evidence="7 8">
    <name type="scientific">Exserohilum turcicum (strain 28A)</name>
    <name type="common">Northern leaf blight fungus</name>
    <name type="synonym">Setosphaeria turcica</name>
    <dbReference type="NCBI Taxonomy" id="671987"/>
    <lineage>
        <taxon>Eukaryota</taxon>
        <taxon>Fungi</taxon>
        <taxon>Dikarya</taxon>
        <taxon>Ascomycota</taxon>
        <taxon>Pezizomycotina</taxon>
        <taxon>Dothideomycetes</taxon>
        <taxon>Pleosporomycetidae</taxon>
        <taxon>Pleosporales</taxon>
        <taxon>Pleosporineae</taxon>
        <taxon>Pleosporaceae</taxon>
        <taxon>Exserohilum</taxon>
    </lineage>
</organism>
<dbReference type="InterPro" id="IPR002401">
    <property type="entry name" value="Cyt_P450_E_grp-I"/>
</dbReference>
<dbReference type="InterPro" id="IPR001128">
    <property type="entry name" value="Cyt_P450"/>
</dbReference>
<proteinExistence type="inferred from homology"/>
<accession>R0J5Y4</accession>
<keyword evidence="2 4" id="KW-0479">Metal-binding</keyword>
<dbReference type="AlphaFoldDB" id="R0J5Y4"/>
<evidence type="ECO:0000256" key="3">
    <source>
        <dbReference type="ARBA" id="ARBA00023004"/>
    </source>
</evidence>
<dbReference type="EMBL" id="KB908481">
    <property type="protein sequence ID" value="EOA92320.1"/>
    <property type="molecule type" value="Genomic_DNA"/>
</dbReference>
<evidence type="ECO:0000313" key="7">
    <source>
        <dbReference type="EMBL" id="EOA92320.1"/>
    </source>
</evidence>
<evidence type="ECO:0000256" key="4">
    <source>
        <dbReference type="PIRSR" id="PIRSR602401-1"/>
    </source>
</evidence>
<evidence type="ECO:0008006" key="9">
    <source>
        <dbReference type="Google" id="ProtNLM"/>
    </source>
</evidence>
<comment type="cofactor">
    <cofactor evidence="1 4">
        <name>heme</name>
        <dbReference type="ChEBI" id="CHEBI:30413"/>
    </cofactor>
</comment>
<dbReference type="PANTHER" id="PTHR24305:SF229">
    <property type="entry name" value="P450, PUTATIVE (EUROFUNG)-RELATED"/>
    <property type="match status" value="1"/>
</dbReference>
<evidence type="ECO:0000256" key="6">
    <source>
        <dbReference type="SAM" id="Phobius"/>
    </source>
</evidence>
<dbReference type="Proteomes" id="UP000016935">
    <property type="component" value="Unassembled WGS sequence"/>
</dbReference>
<dbReference type="GO" id="GO:0016705">
    <property type="term" value="F:oxidoreductase activity, acting on paired donors, with incorporation or reduction of molecular oxygen"/>
    <property type="evidence" value="ECO:0007669"/>
    <property type="project" value="InterPro"/>
</dbReference>
<dbReference type="CDD" id="cd11060">
    <property type="entry name" value="CYP57A1-like"/>
    <property type="match status" value="1"/>
</dbReference>
<dbReference type="GeneID" id="19405549"/>
<reference evidence="7 8" key="1">
    <citation type="journal article" date="2012" name="PLoS Pathog.">
        <title>Diverse lifestyles and strategies of plant pathogenesis encoded in the genomes of eighteen Dothideomycetes fungi.</title>
        <authorList>
            <person name="Ohm R.A."/>
            <person name="Feau N."/>
            <person name="Henrissat B."/>
            <person name="Schoch C.L."/>
            <person name="Horwitz B.A."/>
            <person name="Barry K.W."/>
            <person name="Condon B.J."/>
            <person name="Copeland A.C."/>
            <person name="Dhillon B."/>
            <person name="Glaser F."/>
            <person name="Hesse C.N."/>
            <person name="Kosti I."/>
            <person name="LaButti K."/>
            <person name="Lindquist E.A."/>
            <person name="Lucas S."/>
            <person name="Salamov A.A."/>
            <person name="Bradshaw R.E."/>
            <person name="Ciuffetti L."/>
            <person name="Hamelin R.C."/>
            <person name="Kema G.H.J."/>
            <person name="Lawrence C."/>
            <person name="Scott J.A."/>
            <person name="Spatafora J.W."/>
            <person name="Turgeon B.G."/>
            <person name="de Wit P.J.G.M."/>
            <person name="Zhong S."/>
            <person name="Goodwin S.B."/>
            <person name="Grigoriev I.V."/>
        </authorList>
    </citation>
    <scope>NUCLEOTIDE SEQUENCE [LARGE SCALE GENOMIC DNA]</scope>
    <source>
        <strain evidence="8">28A</strain>
    </source>
</reference>
<dbReference type="Pfam" id="PF00067">
    <property type="entry name" value="p450"/>
    <property type="match status" value="1"/>
</dbReference>
<name>R0J5Y4_EXST2</name>
<dbReference type="RefSeq" id="XP_008020427.1">
    <property type="nucleotide sequence ID" value="XM_008022236.1"/>
</dbReference>
<feature type="transmembrane region" description="Helical" evidence="6">
    <location>
        <begin position="6"/>
        <end position="29"/>
    </location>
</feature>
<dbReference type="InterPro" id="IPR017972">
    <property type="entry name" value="Cyt_P450_CS"/>
</dbReference>
<dbReference type="eggNOG" id="KOG0158">
    <property type="taxonomic scope" value="Eukaryota"/>
</dbReference>
<keyword evidence="3 4" id="KW-0408">Iron</keyword>
<dbReference type="PANTHER" id="PTHR24305">
    <property type="entry name" value="CYTOCHROME P450"/>
    <property type="match status" value="1"/>
</dbReference>
<evidence type="ECO:0000256" key="2">
    <source>
        <dbReference type="ARBA" id="ARBA00022723"/>
    </source>
</evidence>
<dbReference type="InterPro" id="IPR050121">
    <property type="entry name" value="Cytochrome_P450_monoxygenase"/>
</dbReference>
<keyword evidence="6" id="KW-0812">Transmembrane</keyword>
<evidence type="ECO:0000256" key="5">
    <source>
        <dbReference type="RuleBase" id="RU000461"/>
    </source>
</evidence>
<evidence type="ECO:0000313" key="8">
    <source>
        <dbReference type="Proteomes" id="UP000016935"/>
    </source>
</evidence>
<dbReference type="OrthoDB" id="3934656at2759"/>
<keyword evidence="4 5" id="KW-0349">Heme</keyword>
<keyword evidence="5" id="KW-0560">Oxidoreductase</keyword>
<keyword evidence="6" id="KW-1133">Transmembrane helix</keyword>
<feature type="binding site" description="axial binding residue" evidence="4">
    <location>
        <position position="435"/>
    </location>
    <ligand>
        <name>heme</name>
        <dbReference type="ChEBI" id="CHEBI:30413"/>
    </ligand>
    <ligandPart>
        <name>Fe</name>
        <dbReference type="ChEBI" id="CHEBI:18248"/>
    </ligandPart>
</feature>